<proteinExistence type="predicted"/>
<dbReference type="Proteomes" id="UP000563898">
    <property type="component" value="Unassembled WGS sequence"/>
</dbReference>
<feature type="region of interest" description="Disordered" evidence="1">
    <location>
        <begin position="233"/>
        <end position="284"/>
    </location>
</feature>
<feature type="transmembrane region" description="Helical" evidence="2">
    <location>
        <begin position="77"/>
        <end position="99"/>
    </location>
</feature>
<comment type="caution">
    <text evidence="3">The sequence shown here is derived from an EMBL/GenBank/DDBJ whole genome shotgun (WGS) entry which is preliminary data.</text>
</comment>
<evidence type="ECO:0000256" key="2">
    <source>
        <dbReference type="SAM" id="Phobius"/>
    </source>
</evidence>
<accession>A0A846WKR6</accession>
<name>A0A846WKR6_9ACTN</name>
<feature type="compositionally biased region" description="Low complexity" evidence="1">
    <location>
        <begin position="19"/>
        <end position="47"/>
    </location>
</feature>
<feature type="region of interest" description="Disordered" evidence="1">
    <location>
        <begin position="1"/>
        <end position="68"/>
    </location>
</feature>
<evidence type="ECO:0000256" key="1">
    <source>
        <dbReference type="SAM" id="MobiDB-lite"/>
    </source>
</evidence>
<dbReference type="EMBL" id="JAAXPC010000003">
    <property type="protein sequence ID" value="NKY01423.1"/>
    <property type="molecule type" value="Genomic_DNA"/>
</dbReference>
<evidence type="ECO:0000313" key="4">
    <source>
        <dbReference type="Proteomes" id="UP000563898"/>
    </source>
</evidence>
<dbReference type="AlphaFoldDB" id="A0A846WKR6"/>
<gene>
    <name evidence="3" type="ORF">HGA05_07550</name>
</gene>
<keyword evidence="2" id="KW-1133">Transmembrane helix</keyword>
<keyword evidence="2" id="KW-0812">Transmembrane</keyword>
<dbReference type="RefSeq" id="WP_006373058.1">
    <property type="nucleotide sequence ID" value="NZ_JAAXPC010000003.1"/>
</dbReference>
<keyword evidence="2" id="KW-0472">Membrane</keyword>
<feature type="compositionally biased region" description="Low complexity" evidence="1">
    <location>
        <begin position="274"/>
        <end position="284"/>
    </location>
</feature>
<feature type="compositionally biased region" description="Low complexity" evidence="1">
    <location>
        <begin position="243"/>
        <end position="266"/>
    </location>
</feature>
<reference evidence="3 4" key="1">
    <citation type="submission" date="2020-04" db="EMBL/GenBank/DDBJ databases">
        <title>MicrobeNet Type strains.</title>
        <authorList>
            <person name="Nicholson A.C."/>
        </authorList>
    </citation>
    <scope>NUCLEOTIDE SEQUENCE [LARGE SCALE GENOMIC DNA]</scope>
    <source>
        <strain evidence="3 4">ATCC BAA-14</strain>
    </source>
</reference>
<organism evidence="3 4">
    <name type="scientific">Gordonia polyisoprenivorans</name>
    <dbReference type="NCBI Taxonomy" id="84595"/>
    <lineage>
        <taxon>Bacteria</taxon>
        <taxon>Bacillati</taxon>
        <taxon>Actinomycetota</taxon>
        <taxon>Actinomycetes</taxon>
        <taxon>Mycobacteriales</taxon>
        <taxon>Gordoniaceae</taxon>
        <taxon>Gordonia</taxon>
    </lineage>
</organism>
<feature type="compositionally biased region" description="Basic and acidic residues" evidence="1">
    <location>
        <begin position="48"/>
        <end position="63"/>
    </location>
</feature>
<evidence type="ECO:0000313" key="3">
    <source>
        <dbReference type="EMBL" id="NKY01423.1"/>
    </source>
</evidence>
<sequence>MTSATKDSVDGIADESTDTTDSATTGTATTDTATTDSNSTGSTTSDAKTTEKTDEPKKDEKPSKTGRLGARSVSMRTLALGVLAVVVVAVIAVLSWRLVTVSGQVDDMKSATANSARAEKVALDYATGAAQMNYQNPDDWRTRLTQNTTPELADRLRKASQSMEQLIVPLQWSSTAEPIAAKVVSQDNGTYQVVAFVNVTTKNAQAPDGIESTATYKVTIDPNQNWQISEISGIGTNLGTGDDGNASGGNAPAGTAPGGAATSAPASPAPAAPAPAGSAPAPGN</sequence>
<evidence type="ECO:0008006" key="5">
    <source>
        <dbReference type="Google" id="ProtNLM"/>
    </source>
</evidence>
<protein>
    <recommendedName>
        <fullName evidence="5">Mce-associated membrane protein</fullName>
    </recommendedName>
</protein>